<sequence length="32" mass="3805">MMKMAPTRLLLRQKIESTMPKQFLASQPKPFR</sequence>
<dbReference type="Proteomes" id="UP000317171">
    <property type="component" value="Chromosome"/>
</dbReference>
<organism evidence="1 2">
    <name type="scientific">Gimesia alba</name>
    <dbReference type="NCBI Taxonomy" id="2527973"/>
    <lineage>
        <taxon>Bacteria</taxon>
        <taxon>Pseudomonadati</taxon>
        <taxon>Planctomycetota</taxon>
        <taxon>Planctomycetia</taxon>
        <taxon>Planctomycetales</taxon>
        <taxon>Planctomycetaceae</taxon>
        <taxon>Gimesia</taxon>
    </lineage>
</organism>
<accession>A0A517RKS9</accession>
<protein>
    <submittedName>
        <fullName evidence="1">Uncharacterized protein</fullName>
    </submittedName>
</protein>
<evidence type="ECO:0000313" key="2">
    <source>
        <dbReference type="Proteomes" id="UP000317171"/>
    </source>
</evidence>
<evidence type="ECO:0000313" key="1">
    <source>
        <dbReference type="EMBL" id="QDT44477.1"/>
    </source>
</evidence>
<proteinExistence type="predicted"/>
<dbReference type="AlphaFoldDB" id="A0A517RKS9"/>
<keyword evidence="2" id="KW-1185">Reference proteome</keyword>
<reference evidence="1 2" key="1">
    <citation type="submission" date="2019-02" db="EMBL/GenBank/DDBJ databases">
        <title>Deep-cultivation of Planctomycetes and their phenomic and genomic characterization uncovers novel biology.</title>
        <authorList>
            <person name="Wiegand S."/>
            <person name="Jogler M."/>
            <person name="Boedeker C."/>
            <person name="Pinto D."/>
            <person name="Vollmers J."/>
            <person name="Rivas-Marin E."/>
            <person name="Kohn T."/>
            <person name="Peeters S.H."/>
            <person name="Heuer A."/>
            <person name="Rast P."/>
            <person name="Oberbeckmann S."/>
            <person name="Bunk B."/>
            <person name="Jeske O."/>
            <person name="Meyerdierks A."/>
            <person name="Storesund J.E."/>
            <person name="Kallscheuer N."/>
            <person name="Luecker S."/>
            <person name="Lage O.M."/>
            <person name="Pohl T."/>
            <person name="Merkel B.J."/>
            <person name="Hornburger P."/>
            <person name="Mueller R.-W."/>
            <person name="Bruemmer F."/>
            <person name="Labrenz M."/>
            <person name="Spormann A.M."/>
            <person name="Op den Camp H."/>
            <person name="Overmann J."/>
            <person name="Amann R."/>
            <person name="Jetten M.S.M."/>
            <person name="Mascher T."/>
            <person name="Medema M.H."/>
            <person name="Devos D.P."/>
            <person name="Kaster A.-K."/>
            <person name="Ovreas L."/>
            <person name="Rohde M."/>
            <person name="Galperin M.Y."/>
            <person name="Jogler C."/>
        </authorList>
    </citation>
    <scope>NUCLEOTIDE SEQUENCE [LARGE SCALE GENOMIC DNA]</scope>
    <source>
        <strain evidence="1 2">Pan241w</strain>
    </source>
</reference>
<name>A0A517RKS9_9PLAN</name>
<gene>
    <name evidence="1" type="ORF">Pan241w_45860</name>
</gene>
<dbReference type="KEGG" id="gaz:Pan241w_45860"/>
<dbReference type="EMBL" id="CP036269">
    <property type="protein sequence ID" value="QDT44477.1"/>
    <property type="molecule type" value="Genomic_DNA"/>
</dbReference>